<dbReference type="GO" id="GO:0005975">
    <property type="term" value="P:carbohydrate metabolic process"/>
    <property type="evidence" value="ECO:0007669"/>
    <property type="project" value="InterPro"/>
</dbReference>
<dbReference type="GO" id="GO:0009252">
    <property type="term" value="P:peptidoglycan biosynthetic process"/>
    <property type="evidence" value="ECO:0007669"/>
    <property type="project" value="UniProtKB-UniRule"/>
</dbReference>
<comment type="pathway">
    <text evidence="10">Cell wall biogenesis; peptidoglycan biosynthesis.</text>
</comment>
<comment type="function">
    <text evidence="10">Cell wall formation. Catalyzes the transfer of a GlcNAc subunit on undecaprenyl-pyrophosphoryl-MurNAc-pentapeptide (lipid intermediate I) to form undecaprenyl-pyrophosphoryl-MurNAc-(pentapeptide)GlcNAc (lipid intermediate II).</text>
</comment>
<protein>
    <recommendedName>
        <fullName evidence="10">UDP-N-acetylglucosamine--N-acetylmuramyl-(pentapeptide) pyrophosphoryl-undecaprenol N-acetylglucosamine transferase</fullName>
        <ecNumber evidence="10">2.4.1.227</ecNumber>
    </recommendedName>
    <alternativeName>
        <fullName evidence="10">Undecaprenyl-PP-MurNAc-pentapeptide-UDPGlcNAc GlcNAc transferase</fullName>
    </alternativeName>
</protein>
<feature type="binding site" evidence="10">
    <location>
        <position position="167"/>
    </location>
    <ligand>
        <name>UDP-N-acetyl-alpha-D-glucosamine</name>
        <dbReference type="ChEBI" id="CHEBI:57705"/>
    </ligand>
</feature>
<dbReference type="Pfam" id="PF03033">
    <property type="entry name" value="Glyco_transf_28"/>
    <property type="match status" value="1"/>
</dbReference>
<comment type="subcellular location">
    <subcellularLocation>
        <location evidence="10">Cell membrane</location>
        <topology evidence="10">Peripheral membrane protein</topology>
        <orientation evidence="10">Cytoplasmic side</orientation>
    </subcellularLocation>
</comment>
<feature type="domain" description="Glycosyltransferase family 28 N-terminal" evidence="11">
    <location>
        <begin position="11"/>
        <end position="143"/>
    </location>
</feature>
<evidence type="ECO:0000256" key="2">
    <source>
        <dbReference type="ARBA" id="ARBA00022618"/>
    </source>
</evidence>
<keyword evidence="2 10" id="KW-0132">Cell division</keyword>
<evidence type="ECO:0000256" key="1">
    <source>
        <dbReference type="ARBA" id="ARBA00022475"/>
    </source>
</evidence>
<dbReference type="GO" id="GO:0005886">
    <property type="term" value="C:plasma membrane"/>
    <property type="evidence" value="ECO:0007669"/>
    <property type="project" value="UniProtKB-SubCell"/>
</dbReference>
<dbReference type="InterPro" id="IPR006009">
    <property type="entry name" value="GlcNAc_MurG"/>
</dbReference>
<comment type="similarity">
    <text evidence="10">Belongs to the glycosyltransferase 28 family. MurG subfamily.</text>
</comment>
<feature type="binding site" evidence="10">
    <location>
        <begin position="18"/>
        <end position="20"/>
    </location>
    <ligand>
        <name>UDP-N-acetyl-alpha-D-glucosamine</name>
        <dbReference type="ChEBI" id="CHEBI:57705"/>
    </ligand>
</feature>
<feature type="binding site" evidence="10">
    <location>
        <position position="131"/>
    </location>
    <ligand>
        <name>UDP-N-acetyl-alpha-D-glucosamine</name>
        <dbReference type="ChEBI" id="CHEBI:57705"/>
    </ligand>
</feature>
<evidence type="ECO:0000256" key="4">
    <source>
        <dbReference type="ARBA" id="ARBA00022679"/>
    </source>
</evidence>
<dbReference type="GO" id="GO:0050511">
    <property type="term" value="F:undecaprenyldiphospho-muramoylpentapeptide beta-N-acetylglucosaminyltransferase activity"/>
    <property type="evidence" value="ECO:0007669"/>
    <property type="project" value="UniProtKB-UniRule"/>
</dbReference>
<dbReference type="EC" id="2.4.1.227" evidence="10"/>
<evidence type="ECO:0000256" key="7">
    <source>
        <dbReference type="ARBA" id="ARBA00023136"/>
    </source>
</evidence>
<organism evidence="13 14">
    <name type="scientific">Corynebacterium pseudodiphtheriticum</name>
    <dbReference type="NCBI Taxonomy" id="37637"/>
    <lineage>
        <taxon>Bacteria</taxon>
        <taxon>Bacillati</taxon>
        <taxon>Actinomycetota</taxon>
        <taxon>Actinomycetes</taxon>
        <taxon>Mycobacteriales</taxon>
        <taxon>Corynebacteriaceae</taxon>
        <taxon>Corynebacterium</taxon>
    </lineage>
</organism>
<dbReference type="RefSeq" id="WP_284589049.1">
    <property type="nucleotide sequence ID" value="NZ_JASNUC010000009.1"/>
</dbReference>
<evidence type="ECO:0000256" key="10">
    <source>
        <dbReference type="HAMAP-Rule" id="MF_00033"/>
    </source>
</evidence>
<dbReference type="GO" id="GO:0008360">
    <property type="term" value="P:regulation of cell shape"/>
    <property type="evidence" value="ECO:0007669"/>
    <property type="project" value="UniProtKB-KW"/>
</dbReference>
<keyword evidence="6 10" id="KW-0573">Peptidoglycan synthesis</keyword>
<evidence type="ECO:0000313" key="13">
    <source>
        <dbReference type="EMBL" id="MDK4307307.1"/>
    </source>
</evidence>
<dbReference type="AlphaFoldDB" id="A0AAP4BR39"/>
<dbReference type="EMBL" id="JASNVH010000010">
    <property type="protein sequence ID" value="MDK4307307.1"/>
    <property type="molecule type" value="Genomic_DNA"/>
</dbReference>
<keyword evidence="3 10" id="KW-0328">Glycosyltransferase</keyword>
<dbReference type="InterPro" id="IPR007235">
    <property type="entry name" value="Glyco_trans_28_C"/>
</dbReference>
<dbReference type="Gene3D" id="3.40.50.2000">
    <property type="entry name" value="Glycogen Phosphorylase B"/>
    <property type="match status" value="2"/>
</dbReference>
<evidence type="ECO:0000256" key="9">
    <source>
        <dbReference type="ARBA" id="ARBA00023316"/>
    </source>
</evidence>
<keyword evidence="5 10" id="KW-0133">Cell shape</keyword>
<gene>
    <name evidence="10 13" type="primary">murG</name>
    <name evidence="13" type="ORF">QPX42_07110</name>
</gene>
<keyword evidence="9 10" id="KW-0961">Cell wall biogenesis/degradation</keyword>
<feature type="domain" description="Glycosyl transferase family 28 C-terminal" evidence="12">
    <location>
        <begin position="195"/>
        <end position="349"/>
    </location>
</feature>
<dbReference type="GO" id="GO:0071555">
    <property type="term" value="P:cell wall organization"/>
    <property type="evidence" value="ECO:0007669"/>
    <property type="project" value="UniProtKB-KW"/>
</dbReference>
<dbReference type="CDD" id="cd03785">
    <property type="entry name" value="GT28_MurG"/>
    <property type="match status" value="1"/>
</dbReference>
<comment type="caution">
    <text evidence="13">The sequence shown here is derived from an EMBL/GenBank/DDBJ whole genome shotgun (WGS) entry which is preliminary data.</text>
</comment>
<keyword evidence="4 10" id="KW-0808">Transferase</keyword>
<reference evidence="13" key="1">
    <citation type="submission" date="2023-05" db="EMBL/GenBank/DDBJ databases">
        <title>Metabolic capabilities are highly conserved among human nasal-associated Corynebacterium species in pangenomic analyses.</title>
        <authorList>
            <person name="Tran T.H."/>
            <person name="Roberts A.Q."/>
            <person name="Escapa I.F."/>
            <person name="Gao W."/>
            <person name="Conlan S."/>
            <person name="Kong H."/>
            <person name="Segre J.A."/>
            <person name="Kelly M.S."/>
            <person name="Lemon K.P."/>
        </authorList>
    </citation>
    <scope>NUCLEOTIDE SEQUENCE</scope>
    <source>
        <strain evidence="13">KPL2773</strain>
    </source>
</reference>
<dbReference type="SUPFAM" id="SSF53756">
    <property type="entry name" value="UDP-Glycosyltransferase/glycogen phosphorylase"/>
    <property type="match status" value="1"/>
</dbReference>
<evidence type="ECO:0000313" key="14">
    <source>
        <dbReference type="Proteomes" id="UP001224412"/>
    </source>
</evidence>
<evidence type="ECO:0000256" key="8">
    <source>
        <dbReference type="ARBA" id="ARBA00023306"/>
    </source>
</evidence>
<keyword evidence="7 10" id="KW-0472">Membrane</keyword>
<keyword evidence="8 10" id="KW-0131">Cell cycle</keyword>
<evidence type="ECO:0000259" key="12">
    <source>
        <dbReference type="Pfam" id="PF04101"/>
    </source>
</evidence>
<dbReference type="NCBIfam" id="TIGR01133">
    <property type="entry name" value="murG"/>
    <property type="match status" value="1"/>
</dbReference>
<dbReference type="PANTHER" id="PTHR21015:SF22">
    <property type="entry name" value="GLYCOSYLTRANSFERASE"/>
    <property type="match status" value="1"/>
</dbReference>
<accession>A0AAP4BR39</accession>
<comment type="caution">
    <text evidence="10">Lacks conserved residue(s) required for the propagation of feature annotation.</text>
</comment>
<evidence type="ECO:0000256" key="5">
    <source>
        <dbReference type="ARBA" id="ARBA00022960"/>
    </source>
</evidence>
<evidence type="ECO:0000256" key="3">
    <source>
        <dbReference type="ARBA" id="ARBA00022676"/>
    </source>
</evidence>
<proteinExistence type="inferred from homology"/>
<dbReference type="HAMAP" id="MF_00033">
    <property type="entry name" value="MurG"/>
    <property type="match status" value="1"/>
</dbReference>
<evidence type="ECO:0000259" key="11">
    <source>
        <dbReference type="Pfam" id="PF03033"/>
    </source>
</evidence>
<dbReference type="Pfam" id="PF04101">
    <property type="entry name" value="Glyco_tran_28_C"/>
    <property type="match status" value="1"/>
</dbReference>
<name>A0AAP4BR39_9CORY</name>
<evidence type="ECO:0000256" key="6">
    <source>
        <dbReference type="ARBA" id="ARBA00022984"/>
    </source>
</evidence>
<sequence>MASTTDSALTIVLAGGGTAGHIEPALAVGEVLRNRYGAQVLALGTTRGLESDIIPARGFDLELITPVPVPRRINADLFALPFKVVRSIRQARKILKKNRADAVFGTGGYVSASAYLAAKSLGIPFYVLETNALAGMANKMGVRLGGTGFNAIAGSGMPGDIVGVPVRPQLAGGDPSGEKTARAREIFGLVEDRPTILVTGGSQGAASINAAVAGSVGRLVDAGYQILHAYGKKNQPPHEHPYYVSLPYIEDMAAALAVADLVVCRSGAMTVAEVSASGLPAVYVPLPHGNGEQGLNCEAVVAEGAARKIDDAKFSPDTMYNEVSSILGDSGTYQRMRTAAAASQQGDAAWRLAERIIFDNSVNPSPFTSAEGTSHEASST</sequence>
<feature type="binding site" evidence="10">
    <location>
        <position position="249"/>
    </location>
    <ligand>
        <name>UDP-N-acetyl-alpha-D-glucosamine</name>
        <dbReference type="ChEBI" id="CHEBI:57705"/>
    </ligand>
</feature>
<keyword evidence="1 10" id="KW-1003">Cell membrane</keyword>
<dbReference type="InterPro" id="IPR004276">
    <property type="entry name" value="GlycoTrans_28_N"/>
</dbReference>
<dbReference type="GO" id="GO:0051301">
    <property type="term" value="P:cell division"/>
    <property type="evidence" value="ECO:0007669"/>
    <property type="project" value="UniProtKB-KW"/>
</dbReference>
<comment type="catalytic activity">
    <reaction evidence="10">
        <text>di-trans,octa-cis-undecaprenyl diphospho-N-acetyl-alpha-D-muramoyl-L-alanyl-D-glutamyl-meso-2,6-diaminopimeloyl-D-alanyl-D-alanine + UDP-N-acetyl-alpha-D-glucosamine = di-trans,octa-cis-undecaprenyl diphospho-[N-acetyl-alpha-D-glucosaminyl-(1-&gt;4)]-N-acetyl-alpha-D-muramoyl-L-alanyl-D-glutamyl-meso-2,6-diaminopimeloyl-D-alanyl-D-alanine + UDP + H(+)</text>
        <dbReference type="Rhea" id="RHEA:31227"/>
        <dbReference type="ChEBI" id="CHEBI:15378"/>
        <dbReference type="ChEBI" id="CHEBI:57705"/>
        <dbReference type="ChEBI" id="CHEBI:58223"/>
        <dbReference type="ChEBI" id="CHEBI:61387"/>
        <dbReference type="ChEBI" id="CHEBI:61388"/>
        <dbReference type="EC" id="2.4.1.227"/>
    </reaction>
</comment>
<dbReference type="PANTHER" id="PTHR21015">
    <property type="entry name" value="UDP-N-ACETYLGLUCOSAMINE--N-ACETYLMURAMYL-(PENTAPEPTIDE) PYROPHOSPHORYL-UNDECAPRENOL N-ACETYLGLUCOSAMINE TRANSFERASE 1"/>
    <property type="match status" value="1"/>
</dbReference>
<feature type="binding site" evidence="10">
    <location>
        <position position="202"/>
    </location>
    <ligand>
        <name>UDP-N-acetyl-alpha-D-glucosamine</name>
        <dbReference type="ChEBI" id="CHEBI:57705"/>
    </ligand>
</feature>
<dbReference type="Proteomes" id="UP001224412">
    <property type="component" value="Unassembled WGS sequence"/>
</dbReference>
<feature type="binding site" evidence="10">
    <location>
        <position position="293"/>
    </location>
    <ligand>
        <name>UDP-N-acetyl-alpha-D-glucosamine</name>
        <dbReference type="ChEBI" id="CHEBI:57705"/>
    </ligand>
</feature>